<dbReference type="InterPro" id="IPR002327">
    <property type="entry name" value="Cyt_c_1A/1B"/>
</dbReference>
<keyword evidence="7" id="KW-0732">Signal</keyword>
<dbReference type="Gene3D" id="1.10.760.10">
    <property type="entry name" value="Cytochrome c-like domain"/>
    <property type="match status" value="1"/>
</dbReference>
<dbReference type="RefSeq" id="WP_053119459.1">
    <property type="nucleotide sequence ID" value="NZ_CP188200.1"/>
</dbReference>
<proteinExistence type="predicted"/>
<keyword evidence="2 6" id="KW-0349">Heme</keyword>
<sequence>MSLLKFACASLFSLTLAQAAVAADCAADSSHGAQIFNTECGVCHAVKKDVTGMMGPNLNGVIGRKSGSLAGFSYSQAMRSKDVTWQAETIAELITQPQAYVPGTYMPYMGLASKDDREAVVCFLKSKEAL</sequence>
<dbReference type="Pfam" id="PF00034">
    <property type="entry name" value="Cytochrom_C"/>
    <property type="match status" value="1"/>
</dbReference>
<accession>A0ABS5N3Y4</accession>
<dbReference type="InterPro" id="IPR009056">
    <property type="entry name" value="Cyt_c-like_dom"/>
</dbReference>
<dbReference type="EMBL" id="JAGYHF010000012">
    <property type="protein sequence ID" value="MBS4080916.1"/>
    <property type="molecule type" value="Genomic_DNA"/>
</dbReference>
<evidence type="ECO:0000256" key="7">
    <source>
        <dbReference type="SAM" id="SignalP"/>
    </source>
</evidence>
<name>A0ABS5N3Y4_9PSED</name>
<reference evidence="9 10" key="1">
    <citation type="submission" date="2021-04" db="EMBL/GenBank/DDBJ databases">
        <title>Pseudomonas rustica sp. nov. isolated from raw milk.</title>
        <authorList>
            <person name="Fiedler G."/>
            <person name="Gieschler S."/>
            <person name="Kabisch J."/>
            <person name="Grimmler C."/>
            <person name="Brinks E."/>
            <person name="Wagner N."/>
            <person name="Hetzer B."/>
            <person name="Franz C.M.A.P."/>
            <person name="Boehnlein C."/>
        </authorList>
    </citation>
    <scope>NUCLEOTIDE SEQUENCE [LARGE SCALE GENOMIC DNA]</scope>
    <source>
        <strain evidence="9 10">MBT-4</strain>
    </source>
</reference>
<evidence type="ECO:0000259" key="8">
    <source>
        <dbReference type="PROSITE" id="PS51007"/>
    </source>
</evidence>
<feature type="signal peptide" evidence="7">
    <location>
        <begin position="1"/>
        <end position="22"/>
    </location>
</feature>
<evidence type="ECO:0000313" key="10">
    <source>
        <dbReference type="Proteomes" id="UP000676035"/>
    </source>
</evidence>
<protein>
    <submittedName>
        <fullName evidence="9">C-type cytochrome</fullName>
    </submittedName>
</protein>
<feature type="domain" description="Cytochrome c" evidence="8">
    <location>
        <begin position="27"/>
        <end position="128"/>
    </location>
</feature>
<organism evidence="9 10">
    <name type="scientific">Pseudomonas rustica</name>
    <dbReference type="NCBI Taxonomy" id="2827099"/>
    <lineage>
        <taxon>Bacteria</taxon>
        <taxon>Pseudomonadati</taxon>
        <taxon>Pseudomonadota</taxon>
        <taxon>Gammaproteobacteria</taxon>
        <taxon>Pseudomonadales</taxon>
        <taxon>Pseudomonadaceae</taxon>
        <taxon>Pseudomonas</taxon>
    </lineage>
</organism>
<evidence type="ECO:0000256" key="3">
    <source>
        <dbReference type="ARBA" id="ARBA00022723"/>
    </source>
</evidence>
<keyword evidence="10" id="KW-1185">Reference proteome</keyword>
<feature type="chain" id="PRO_5046817971" evidence="7">
    <location>
        <begin position="23"/>
        <end position="130"/>
    </location>
</feature>
<dbReference type="PANTHER" id="PTHR11961">
    <property type="entry name" value="CYTOCHROME C"/>
    <property type="match status" value="1"/>
</dbReference>
<dbReference type="Proteomes" id="UP000676035">
    <property type="component" value="Unassembled WGS sequence"/>
</dbReference>
<keyword evidence="5 6" id="KW-0408">Iron</keyword>
<evidence type="ECO:0000256" key="2">
    <source>
        <dbReference type="ARBA" id="ARBA00022617"/>
    </source>
</evidence>
<gene>
    <name evidence="9" type="ORF">KFS80_21745</name>
</gene>
<keyword evidence="1" id="KW-0813">Transport</keyword>
<evidence type="ECO:0000256" key="6">
    <source>
        <dbReference type="PROSITE-ProRule" id="PRU00433"/>
    </source>
</evidence>
<dbReference type="SUPFAM" id="SSF46626">
    <property type="entry name" value="Cytochrome c"/>
    <property type="match status" value="1"/>
</dbReference>
<keyword evidence="4" id="KW-0249">Electron transport</keyword>
<evidence type="ECO:0000256" key="1">
    <source>
        <dbReference type="ARBA" id="ARBA00022448"/>
    </source>
</evidence>
<dbReference type="InterPro" id="IPR036909">
    <property type="entry name" value="Cyt_c-like_dom_sf"/>
</dbReference>
<evidence type="ECO:0000256" key="5">
    <source>
        <dbReference type="ARBA" id="ARBA00023004"/>
    </source>
</evidence>
<dbReference type="PROSITE" id="PS51007">
    <property type="entry name" value="CYTC"/>
    <property type="match status" value="1"/>
</dbReference>
<keyword evidence="3 6" id="KW-0479">Metal-binding</keyword>
<dbReference type="PRINTS" id="PR00604">
    <property type="entry name" value="CYTCHRMECIAB"/>
</dbReference>
<evidence type="ECO:0000313" key="9">
    <source>
        <dbReference type="EMBL" id="MBS4080916.1"/>
    </source>
</evidence>
<evidence type="ECO:0000256" key="4">
    <source>
        <dbReference type="ARBA" id="ARBA00022982"/>
    </source>
</evidence>
<comment type="caution">
    <text evidence="9">The sequence shown here is derived from an EMBL/GenBank/DDBJ whole genome shotgun (WGS) entry which is preliminary data.</text>
</comment>